<organism evidence="10 11">
    <name type="scientific">Paenibacillus puldeungensis</name>
    <dbReference type="NCBI Taxonomy" id="696536"/>
    <lineage>
        <taxon>Bacteria</taxon>
        <taxon>Bacillati</taxon>
        <taxon>Bacillota</taxon>
        <taxon>Bacilli</taxon>
        <taxon>Bacillales</taxon>
        <taxon>Paenibacillaceae</taxon>
        <taxon>Paenibacillus</taxon>
    </lineage>
</organism>
<dbReference type="Proteomes" id="UP001597262">
    <property type="component" value="Unassembled WGS sequence"/>
</dbReference>
<dbReference type="InterPro" id="IPR036388">
    <property type="entry name" value="WH-like_DNA-bd_sf"/>
</dbReference>
<dbReference type="Gene3D" id="1.10.10.10">
    <property type="entry name" value="Winged helix-like DNA-binding domain superfamily/Winged helix DNA-binding domain"/>
    <property type="match status" value="1"/>
</dbReference>
<dbReference type="PANTHER" id="PTHR48111:SF73">
    <property type="entry name" value="ALKALINE PHOSPHATASE SYNTHESIS TRANSCRIPTIONAL REGULATORY PROTEIN PHOP"/>
    <property type="match status" value="1"/>
</dbReference>
<dbReference type="CDD" id="cd17574">
    <property type="entry name" value="REC_OmpR"/>
    <property type="match status" value="1"/>
</dbReference>
<evidence type="ECO:0000313" key="10">
    <source>
        <dbReference type="EMBL" id="MFD1177984.1"/>
    </source>
</evidence>
<keyword evidence="5" id="KW-0804">Transcription</keyword>
<dbReference type="PROSITE" id="PS50110">
    <property type="entry name" value="RESPONSE_REGULATORY"/>
    <property type="match status" value="1"/>
</dbReference>
<dbReference type="EMBL" id="JBHTLM010000013">
    <property type="protein sequence ID" value="MFD1177984.1"/>
    <property type="molecule type" value="Genomic_DNA"/>
</dbReference>
<keyword evidence="4 7" id="KW-0238">DNA-binding</keyword>
<dbReference type="SMART" id="SM00448">
    <property type="entry name" value="REC"/>
    <property type="match status" value="1"/>
</dbReference>
<reference evidence="11" key="1">
    <citation type="journal article" date="2019" name="Int. J. Syst. Evol. Microbiol.">
        <title>The Global Catalogue of Microorganisms (GCM) 10K type strain sequencing project: providing services to taxonomists for standard genome sequencing and annotation.</title>
        <authorList>
            <consortium name="The Broad Institute Genomics Platform"/>
            <consortium name="The Broad Institute Genome Sequencing Center for Infectious Disease"/>
            <person name="Wu L."/>
            <person name="Ma J."/>
        </authorList>
    </citation>
    <scope>NUCLEOTIDE SEQUENCE [LARGE SCALE GENOMIC DNA]</scope>
    <source>
        <strain evidence="11">CCUG 59189</strain>
    </source>
</reference>
<evidence type="ECO:0000256" key="5">
    <source>
        <dbReference type="ARBA" id="ARBA00023163"/>
    </source>
</evidence>
<dbReference type="InterPro" id="IPR001789">
    <property type="entry name" value="Sig_transdc_resp-reg_receiver"/>
</dbReference>
<evidence type="ECO:0000256" key="4">
    <source>
        <dbReference type="ARBA" id="ARBA00023125"/>
    </source>
</evidence>
<dbReference type="SMART" id="SM00862">
    <property type="entry name" value="Trans_reg_C"/>
    <property type="match status" value="1"/>
</dbReference>
<name>A0ABW3RZU7_9BACL</name>
<proteinExistence type="predicted"/>
<feature type="domain" description="Response regulatory" evidence="8">
    <location>
        <begin position="10"/>
        <end position="123"/>
    </location>
</feature>
<evidence type="ECO:0000313" key="11">
    <source>
        <dbReference type="Proteomes" id="UP001597262"/>
    </source>
</evidence>
<comment type="caution">
    <text evidence="10">The sequence shown here is derived from an EMBL/GenBank/DDBJ whole genome shotgun (WGS) entry which is preliminary data.</text>
</comment>
<evidence type="ECO:0000256" key="7">
    <source>
        <dbReference type="PROSITE-ProRule" id="PRU01091"/>
    </source>
</evidence>
<feature type="domain" description="OmpR/PhoB-type" evidence="9">
    <location>
        <begin position="131"/>
        <end position="231"/>
    </location>
</feature>
<keyword evidence="1 6" id="KW-0597">Phosphoprotein</keyword>
<feature type="DNA-binding region" description="OmpR/PhoB-type" evidence="7">
    <location>
        <begin position="131"/>
        <end position="231"/>
    </location>
</feature>
<dbReference type="PANTHER" id="PTHR48111">
    <property type="entry name" value="REGULATOR OF RPOS"/>
    <property type="match status" value="1"/>
</dbReference>
<dbReference type="RefSeq" id="WP_379320432.1">
    <property type="nucleotide sequence ID" value="NZ_JBHTLM010000013.1"/>
</dbReference>
<dbReference type="Pfam" id="PF00072">
    <property type="entry name" value="Response_reg"/>
    <property type="match status" value="1"/>
</dbReference>
<evidence type="ECO:0000256" key="2">
    <source>
        <dbReference type="ARBA" id="ARBA00023012"/>
    </source>
</evidence>
<dbReference type="InterPro" id="IPR039420">
    <property type="entry name" value="WalR-like"/>
</dbReference>
<dbReference type="SUPFAM" id="SSF52172">
    <property type="entry name" value="CheY-like"/>
    <property type="match status" value="1"/>
</dbReference>
<evidence type="ECO:0000259" key="9">
    <source>
        <dbReference type="PROSITE" id="PS51755"/>
    </source>
</evidence>
<evidence type="ECO:0000256" key="6">
    <source>
        <dbReference type="PROSITE-ProRule" id="PRU00169"/>
    </source>
</evidence>
<accession>A0ABW3RZU7</accession>
<dbReference type="PROSITE" id="PS51755">
    <property type="entry name" value="OMPR_PHOB"/>
    <property type="match status" value="1"/>
</dbReference>
<dbReference type="Gene3D" id="3.40.50.2300">
    <property type="match status" value="1"/>
</dbReference>
<evidence type="ECO:0000256" key="1">
    <source>
        <dbReference type="ARBA" id="ARBA00022553"/>
    </source>
</evidence>
<dbReference type="InterPro" id="IPR001867">
    <property type="entry name" value="OmpR/PhoB-type_DNA-bd"/>
</dbReference>
<sequence>MAGEAKEIKTILILEDDENLSRGIAFTFEKDGYHAVSAGCIKEGKRMLEQQNTDLIILDLGLPDGNGMDLCKEIRAYSKIPIIMLTACDLETDEVSGLLAGADDYITKPFSLSILRARVEALFRRSLSGISHTISSGKYKLDADLCKLFREDEEIPISATEYRLLSFFMTNAGQVLTKEQILSSLWDNEGNFVDENTLPVNISRLRAKLEDDPRNPQIIKTIHGIGYIWIGGA</sequence>
<evidence type="ECO:0000259" key="8">
    <source>
        <dbReference type="PROSITE" id="PS50110"/>
    </source>
</evidence>
<keyword evidence="11" id="KW-1185">Reference proteome</keyword>
<dbReference type="CDD" id="cd00383">
    <property type="entry name" value="trans_reg_C"/>
    <property type="match status" value="1"/>
</dbReference>
<gene>
    <name evidence="10" type="ORF">ACFQ3W_16975</name>
</gene>
<protein>
    <submittedName>
        <fullName evidence="10">Response regulator transcription factor</fullName>
    </submittedName>
</protein>
<keyword evidence="2" id="KW-0902">Two-component regulatory system</keyword>
<feature type="modified residue" description="4-aspartylphosphate" evidence="6">
    <location>
        <position position="59"/>
    </location>
</feature>
<dbReference type="Gene3D" id="6.10.250.690">
    <property type="match status" value="1"/>
</dbReference>
<evidence type="ECO:0000256" key="3">
    <source>
        <dbReference type="ARBA" id="ARBA00023015"/>
    </source>
</evidence>
<dbReference type="InterPro" id="IPR011006">
    <property type="entry name" value="CheY-like_superfamily"/>
</dbReference>
<dbReference type="Pfam" id="PF00486">
    <property type="entry name" value="Trans_reg_C"/>
    <property type="match status" value="1"/>
</dbReference>
<keyword evidence="3" id="KW-0805">Transcription regulation</keyword>